<evidence type="ECO:0000313" key="3">
    <source>
        <dbReference type="EMBL" id="QHT22649.1"/>
    </source>
</evidence>
<reference evidence="3" key="1">
    <citation type="journal article" date="2020" name="Nature">
        <title>Giant virus diversity and host interactions through global metagenomics.</title>
        <authorList>
            <person name="Schulz F."/>
            <person name="Roux S."/>
            <person name="Paez-Espino D."/>
            <person name="Jungbluth S."/>
            <person name="Walsh D.A."/>
            <person name="Denef V.J."/>
            <person name="McMahon K.D."/>
            <person name="Konstantinidis K.T."/>
            <person name="Eloe-Fadrosh E.A."/>
            <person name="Kyrpides N.C."/>
            <person name="Woyke T."/>
        </authorList>
    </citation>
    <scope>NUCLEOTIDE SEQUENCE</scope>
    <source>
        <strain evidence="3">GVMAG-M-3300023179-111</strain>
    </source>
</reference>
<dbReference type="EMBL" id="MN739717">
    <property type="protein sequence ID" value="QHT22649.1"/>
    <property type="molecule type" value="Genomic_DNA"/>
</dbReference>
<dbReference type="InterPro" id="IPR018879">
    <property type="entry name" value="MSV199_dom"/>
</dbReference>
<name>A0A6C0E2Z2_9ZZZZ</name>
<sequence>MTTTHNTTFNIVQFIEKNPLTKLNDTYQNTIINKIKEEFNEEEQKIFVTSFYSYLNFNPITDFIIDFDDVWKWCGYSRKDNAKRILDKHFILNVDYKILFPNDKIIGRPKEKITLNIKTFKKFCLKSDTKKSNEIHNYYIKLEEILHSTLLEQTDELKLQLEEKNSKLEETQKENSRLKRKYKIVSEDKNVVYLMATKESEKVGEYVVGKAIDLADVKVDYDLHVFNVIYYKSCISPKLMDIVESSVLMKLGKYRCKAGSDVFLLPESENILLFTKIFDECVKFYEDVDDNCVVYANKTF</sequence>
<feature type="coiled-coil region" evidence="1">
    <location>
        <begin position="151"/>
        <end position="188"/>
    </location>
</feature>
<proteinExistence type="predicted"/>
<accession>A0A6C0E2Z2</accession>
<feature type="domain" description="MSV199" evidence="2">
    <location>
        <begin position="83"/>
        <end position="146"/>
    </location>
</feature>
<dbReference type="AlphaFoldDB" id="A0A6C0E2Z2"/>
<evidence type="ECO:0000256" key="1">
    <source>
        <dbReference type="SAM" id="Coils"/>
    </source>
</evidence>
<keyword evidence="1" id="KW-0175">Coiled coil</keyword>
<evidence type="ECO:0000259" key="2">
    <source>
        <dbReference type="Pfam" id="PF10553"/>
    </source>
</evidence>
<dbReference type="Pfam" id="PF10553">
    <property type="entry name" value="MSV199"/>
    <property type="match status" value="1"/>
</dbReference>
<organism evidence="3">
    <name type="scientific">viral metagenome</name>
    <dbReference type="NCBI Taxonomy" id="1070528"/>
    <lineage>
        <taxon>unclassified sequences</taxon>
        <taxon>metagenomes</taxon>
        <taxon>organismal metagenomes</taxon>
    </lineage>
</organism>
<protein>
    <recommendedName>
        <fullName evidence="2">MSV199 domain-containing protein</fullName>
    </recommendedName>
</protein>